<accession>A0ABX0J7D5</accession>
<protein>
    <submittedName>
        <fullName evidence="1">Beta/gamma crystallin family protein</fullName>
    </submittedName>
</protein>
<organism evidence="1 2">
    <name type="scientific">Paenibacillus agricola</name>
    <dbReference type="NCBI Taxonomy" id="2716264"/>
    <lineage>
        <taxon>Bacteria</taxon>
        <taxon>Bacillati</taxon>
        <taxon>Bacillota</taxon>
        <taxon>Bacilli</taxon>
        <taxon>Bacillales</taxon>
        <taxon>Paenibacillaceae</taxon>
        <taxon>Paenibacillus</taxon>
    </lineage>
</organism>
<dbReference type="Gene3D" id="2.60.20.10">
    <property type="entry name" value="Crystallins"/>
    <property type="match status" value="1"/>
</dbReference>
<dbReference type="Proteomes" id="UP001165962">
    <property type="component" value="Unassembled WGS sequence"/>
</dbReference>
<reference evidence="1" key="1">
    <citation type="submission" date="2020-03" db="EMBL/GenBank/DDBJ databases">
        <title>Draft sequencing of Paenibacilllus sp. S3N08.</title>
        <authorList>
            <person name="Kim D.-U."/>
        </authorList>
    </citation>
    <scope>NUCLEOTIDE SEQUENCE</scope>
    <source>
        <strain evidence="1">S3N08</strain>
    </source>
</reference>
<evidence type="ECO:0000313" key="2">
    <source>
        <dbReference type="Proteomes" id="UP001165962"/>
    </source>
</evidence>
<name>A0ABX0J7D5_9BACL</name>
<dbReference type="SUPFAM" id="SSF49695">
    <property type="entry name" value="gamma-Crystallin-like"/>
    <property type="match status" value="1"/>
</dbReference>
<dbReference type="EMBL" id="JAAOIW010000003">
    <property type="protein sequence ID" value="NHN29979.1"/>
    <property type="molecule type" value="Genomic_DNA"/>
</dbReference>
<keyword evidence="2" id="KW-1185">Reference proteome</keyword>
<gene>
    <name evidence="1" type="ORF">G9U52_09050</name>
</gene>
<proteinExistence type="predicted"/>
<evidence type="ECO:0000313" key="1">
    <source>
        <dbReference type="EMBL" id="NHN29979.1"/>
    </source>
</evidence>
<dbReference type="RefSeq" id="WP_166148593.1">
    <property type="nucleotide sequence ID" value="NZ_JAAOIW010000003.1"/>
</dbReference>
<comment type="caution">
    <text evidence="1">The sequence shown here is derived from an EMBL/GenBank/DDBJ whole genome shotgun (WGS) entry which is preliminary data.</text>
</comment>
<sequence length="124" mass="13978">MANCDVRLALFSGTNFTGRRILFRRGGVAIRDLGAFRFNNELTSFRLRNVVNGTEVTLLLFSRNNFQGSFRVYRGNRNVANLAQNGFNNVTSSLIVVGRILTDSEIRQIRSTGTPPRDILVIRQ</sequence>
<dbReference type="InterPro" id="IPR011024">
    <property type="entry name" value="G_crystallin-like"/>
</dbReference>